<proteinExistence type="predicted"/>
<dbReference type="Proteomes" id="UP001172101">
    <property type="component" value="Unassembled WGS sequence"/>
</dbReference>
<keyword evidence="2 3" id="KW-0040">ANK repeat</keyword>
<feature type="repeat" description="ANK" evidence="3">
    <location>
        <begin position="732"/>
        <end position="764"/>
    </location>
</feature>
<feature type="region of interest" description="Disordered" evidence="4">
    <location>
        <begin position="492"/>
        <end position="524"/>
    </location>
</feature>
<feature type="repeat" description="ANK" evidence="3">
    <location>
        <begin position="696"/>
        <end position="728"/>
    </location>
</feature>
<dbReference type="InterPro" id="IPR036770">
    <property type="entry name" value="Ankyrin_rpt-contain_sf"/>
</dbReference>
<keyword evidence="1" id="KW-0677">Repeat</keyword>
<dbReference type="RefSeq" id="XP_060296083.1">
    <property type="nucleotide sequence ID" value="XM_060439860.1"/>
</dbReference>
<feature type="signal peptide" evidence="5">
    <location>
        <begin position="1"/>
        <end position="20"/>
    </location>
</feature>
<evidence type="ECO:0000256" key="4">
    <source>
        <dbReference type="SAM" id="MobiDB-lite"/>
    </source>
</evidence>
<gene>
    <name evidence="6" type="ORF">B0T26DRAFT_675620</name>
</gene>
<evidence type="ECO:0000256" key="3">
    <source>
        <dbReference type="PROSITE-ProRule" id="PRU00023"/>
    </source>
</evidence>
<organism evidence="6 7">
    <name type="scientific">Lasiosphaeria miniovina</name>
    <dbReference type="NCBI Taxonomy" id="1954250"/>
    <lineage>
        <taxon>Eukaryota</taxon>
        <taxon>Fungi</taxon>
        <taxon>Dikarya</taxon>
        <taxon>Ascomycota</taxon>
        <taxon>Pezizomycotina</taxon>
        <taxon>Sordariomycetes</taxon>
        <taxon>Sordariomycetidae</taxon>
        <taxon>Sordariales</taxon>
        <taxon>Lasiosphaeriaceae</taxon>
        <taxon>Lasiosphaeria</taxon>
    </lineage>
</organism>
<feature type="chain" id="PRO_5041454018" evidence="5">
    <location>
        <begin position="21"/>
        <end position="1079"/>
    </location>
</feature>
<dbReference type="SUPFAM" id="SSF48403">
    <property type="entry name" value="Ankyrin repeat"/>
    <property type="match status" value="1"/>
</dbReference>
<dbReference type="Pfam" id="PF00023">
    <property type="entry name" value="Ank"/>
    <property type="match status" value="1"/>
</dbReference>
<dbReference type="PROSITE" id="PS50088">
    <property type="entry name" value="ANK_REPEAT"/>
    <property type="match status" value="3"/>
</dbReference>
<dbReference type="EMBL" id="JAUIRO010000004">
    <property type="protein sequence ID" value="KAK0717290.1"/>
    <property type="molecule type" value="Genomic_DNA"/>
</dbReference>
<keyword evidence="7" id="KW-1185">Reference proteome</keyword>
<reference evidence="6" key="1">
    <citation type="submission" date="2023-06" db="EMBL/GenBank/DDBJ databases">
        <title>Genome-scale phylogeny and comparative genomics of the fungal order Sordariales.</title>
        <authorList>
            <consortium name="Lawrence Berkeley National Laboratory"/>
            <person name="Hensen N."/>
            <person name="Bonometti L."/>
            <person name="Westerberg I."/>
            <person name="Brannstrom I.O."/>
            <person name="Guillou S."/>
            <person name="Cros-Aarteil S."/>
            <person name="Calhoun S."/>
            <person name="Haridas S."/>
            <person name="Kuo A."/>
            <person name="Mondo S."/>
            <person name="Pangilinan J."/>
            <person name="Riley R."/>
            <person name="LaButti K."/>
            <person name="Andreopoulos B."/>
            <person name="Lipzen A."/>
            <person name="Chen C."/>
            <person name="Yanf M."/>
            <person name="Daum C."/>
            <person name="Ng V."/>
            <person name="Clum A."/>
            <person name="Steindorff A."/>
            <person name="Ohm R."/>
            <person name="Martin F."/>
            <person name="Silar P."/>
            <person name="Natvig D."/>
            <person name="Lalanne C."/>
            <person name="Gautier V."/>
            <person name="Ament-velasquez S.L."/>
            <person name="Kruys A."/>
            <person name="Hutchinson M.I."/>
            <person name="Powell A.J."/>
            <person name="Barry K."/>
            <person name="Miller A.N."/>
            <person name="Grigoriev I.V."/>
            <person name="Debuchy R."/>
            <person name="Gladieux P."/>
            <person name="Thoren M.H."/>
            <person name="Johannesson H."/>
        </authorList>
    </citation>
    <scope>NUCLEOTIDE SEQUENCE</scope>
    <source>
        <strain evidence="6">SMH2392-1A</strain>
    </source>
</reference>
<dbReference type="InterPro" id="IPR002110">
    <property type="entry name" value="Ankyrin_rpt"/>
</dbReference>
<dbReference type="PANTHER" id="PTHR24198">
    <property type="entry name" value="ANKYRIN REPEAT AND PROTEIN KINASE DOMAIN-CONTAINING PROTEIN"/>
    <property type="match status" value="1"/>
</dbReference>
<feature type="repeat" description="ANK" evidence="3">
    <location>
        <begin position="975"/>
        <end position="1007"/>
    </location>
</feature>
<accession>A0AA40DVM4</accession>
<evidence type="ECO:0000256" key="2">
    <source>
        <dbReference type="ARBA" id="ARBA00023043"/>
    </source>
</evidence>
<evidence type="ECO:0000313" key="7">
    <source>
        <dbReference type="Proteomes" id="UP001172101"/>
    </source>
</evidence>
<dbReference type="GeneID" id="85323130"/>
<dbReference type="Gene3D" id="1.25.40.20">
    <property type="entry name" value="Ankyrin repeat-containing domain"/>
    <property type="match status" value="4"/>
</dbReference>
<sequence length="1079" mass="117216">MAWVLHVLAWAAFAIRPLSSSEMEEALEIACSREGQSQARSKPKRALLLTLELALPGLQRVADHVVWAAPELSSYLEGAWADYFGEEDFFRPHSLSGLLAYATKYWIEHQRRVPAPVEGDAAAVEITFSAVLETSPEFDADSFIRYLISQHWSADAAEEAKTKLQPSAIKSALAVYAFDACYISYRMAILPISAQDDLDWILLGIVGATLPEDKYVEITVNSPGLINGIAQPSRLQRAVASAPSHLRKRLLARMEEFGPGFLDENFVEVLLTAISLGNSEAVAELISSAPGSPLGHAGADEPAALGLGLGTALQVACEFGDAEVFEKVLDRQGVGSPRCRSAEAGSILLLECHPRACQHGRDALVGALATRYRNAALNTAASVELSPFRVASARGLHKISSTLAGQEFPADVDGGQGSMSSLQIASTAGFSETLTSLSRQNSCGMSLKPHQNAAIVLAIKSGSNKAASVVHRRLRVAIFDKYVELSRQAHDASNARIVSEGEEDDEAHAEDADDSDDASDAGRGPVSAMLKDVEKIIRDALLAIVGTRRMPLDMFDLVSSNLDDPSEAKDDQSRTLLHLAARMGRLKLVESTAMHYACYHGHHKVVKCFLEKDEVLSRNLAVQNKELATLVTVAAMGGHFKILEQLLPRLSIEELKAEFSRAAKRSLVSLTDSVLKAAVKIDPSSRQDFVQAKDDQSLPPLHLAASNDQPRMIQFLLLHHHNHNINDKGPDTATTPLGRAAQISAVESMRLLLDAGASTDVSVRRGRSILSEAVFWERPAVVKLLLEYGASTRLTGSWSHYGSLFRFGVLNSSLEVVQDIPTPEEALRITIDAINAKNFILAFKSLKRNYPNKVGEVMQECRNSLGSMVESTAQYGTLEVLEALYGIARDYVDFNDTGGPYGTALQAAALDERPVGAEKVCKLLAGLDPEKPGSTAGGDVPNSTKGPTCGKLEFIKALLKDVETRKQLIDMPDVDGWTPLHWGCRSRNFDLVTYLLEAGAQADIPAAVPDKWLPYHVAVENDWGEDVPHRIKAAYKDSKSPPVDESSVKDGSPTCEDFDLCDKCWRHADVLHFPDNVFS</sequence>
<name>A0AA40DVM4_9PEZI</name>
<evidence type="ECO:0000313" key="6">
    <source>
        <dbReference type="EMBL" id="KAK0717290.1"/>
    </source>
</evidence>
<protein>
    <submittedName>
        <fullName evidence="6">Uncharacterized protein</fullName>
    </submittedName>
</protein>
<dbReference type="PANTHER" id="PTHR24198:SF165">
    <property type="entry name" value="ANKYRIN REPEAT-CONTAINING PROTEIN-RELATED"/>
    <property type="match status" value="1"/>
</dbReference>
<evidence type="ECO:0000256" key="5">
    <source>
        <dbReference type="SAM" id="SignalP"/>
    </source>
</evidence>
<evidence type="ECO:0000256" key="1">
    <source>
        <dbReference type="ARBA" id="ARBA00022737"/>
    </source>
</evidence>
<feature type="compositionally biased region" description="Acidic residues" evidence="4">
    <location>
        <begin position="500"/>
        <end position="519"/>
    </location>
</feature>
<comment type="caution">
    <text evidence="6">The sequence shown here is derived from an EMBL/GenBank/DDBJ whole genome shotgun (WGS) entry which is preliminary data.</text>
</comment>
<dbReference type="Pfam" id="PF12796">
    <property type="entry name" value="Ank_2"/>
    <property type="match status" value="2"/>
</dbReference>
<dbReference type="SMART" id="SM00248">
    <property type="entry name" value="ANK"/>
    <property type="match status" value="7"/>
</dbReference>
<dbReference type="AlphaFoldDB" id="A0AA40DVM4"/>
<keyword evidence="5" id="KW-0732">Signal</keyword>
<dbReference type="PROSITE" id="PS50297">
    <property type="entry name" value="ANK_REP_REGION"/>
    <property type="match status" value="1"/>
</dbReference>